<dbReference type="PANTHER" id="PTHR13322">
    <property type="entry name" value="C1ORF73 PROTEIN"/>
    <property type="match status" value="1"/>
</dbReference>
<evidence type="ECO:0000256" key="3">
    <source>
        <dbReference type="ARBA" id="ARBA00008565"/>
    </source>
</evidence>
<dbReference type="InterPro" id="IPR016024">
    <property type="entry name" value="ARM-type_fold"/>
</dbReference>
<gene>
    <name evidence="8" type="ORF">SPPG_02996</name>
</gene>
<organism evidence="8 9">
    <name type="scientific">Spizellomyces punctatus (strain DAOM BR117)</name>
    <dbReference type="NCBI Taxonomy" id="645134"/>
    <lineage>
        <taxon>Eukaryota</taxon>
        <taxon>Fungi</taxon>
        <taxon>Fungi incertae sedis</taxon>
        <taxon>Chytridiomycota</taxon>
        <taxon>Chytridiomycota incertae sedis</taxon>
        <taxon>Chytridiomycetes</taxon>
        <taxon>Spizellomycetales</taxon>
        <taxon>Spizellomycetaceae</taxon>
        <taxon>Spizellomyces</taxon>
    </lineage>
</organism>
<evidence type="ECO:0000259" key="6">
    <source>
        <dbReference type="Pfam" id="PF24436"/>
    </source>
</evidence>
<dbReference type="GO" id="GO:0005737">
    <property type="term" value="C:cytoplasm"/>
    <property type="evidence" value="ECO:0007669"/>
    <property type="project" value="UniProtKB-SubCell"/>
</dbReference>
<evidence type="ECO:0000313" key="9">
    <source>
        <dbReference type="Proteomes" id="UP000053201"/>
    </source>
</evidence>
<dbReference type="InterPro" id="IPR033060">
    <property type="entry name" value="INTS7"/>
</dbReference>
<evidence type="ECO:0000256" key="1">
    <source>
        <dbReference type="ARBA" id="ARBA00004123"/>
    </source>
</evidence>
<dbReference type="GO" id="GO:0032039">
    <property type="term" value="C:integrator complex"/>
    <property type="evidence" value="ECO:0007669"/>
    <property type="project" value="InterPro"/>
</dbReference>
<dbReference type="EMBL" id="KQ257453">
    <property type="protein sequence ID" value="KND02538.1"/>
    <property type="molecule type" value="Genomic_DNA"/>
</dbReference>
<evidence type="ECO:0000313" key="8">
    <source>
        <dbReference type="EMBL" id="KND02538.1"/>
    </source>
</evidence>
<dbReference type="Proteomes" id="UP000053201">
    <property type="component" value="Unassembled WGS sequence"/>
</dbReference>
<proteinExistence type="inferred from homology"/>
<dbReference type="OMA" id="CMSMIIA"/>
<dbReference type="SUPFAM" id="SSF48371">
    <property type="entry name" value="ARM repeat"/>
    <property type="match status" value="1"/>
</dbReference>
<evidence type="ECO:0008006" key="10">
    <source>
        <dbReference type="Google" id="ProtNLM"/>
    </source>
</evidence>
<evidence type="ECO:0000256" key="2">
    <source>
        <dbReference type="ARBA" id="ARBA00004496"/>
    </source>
</evidence>
<dbReference type="Pfam" id="PF24436">
    <property type="entry name" value="INTS7_N"/>
    <property type="match status" value="1"/>
</dbReference>
<evidence type="ECO:0000256" key="4">
    <source>
        <dbReference type="ARBA" id="ARBA00022490"/>
    </source>
</evidence>
<evidence type="ECO:0000259" key="7">
    <source>
        <dbReference type="Pfam" id="PF24437"/>
    </source>
</evidence>
<dbReference type="GO" id="GO:0034472">
    <property type="term" value="P:snRNA 3'-end processing"/>
    <property type="evidence" value="ECO:0007669"/>
    <property type="project" value="TreeGrafter"/>
</dbReference>
<dbReference type="OrthoDB" id="275783at2759"/>
<comment type="subcellular location">
    <subcellularLocation>
        <location evidence="2">Cytoplasm</location>
    </subcellularLocation>
    <subcellularLocation>
        <location evidence="1">Nucleus</location>
    </subcellularLocation>
</comment>
<feature type="domain" description="Integrator complex subunit 7 helical bundle" evidence="7">
    <location>
        <begin position="534"/>
        <end position="629"/>
    </location>
</feature>
<dbReference type="STRING" id="645134.A0A0L0HN97"/>
<name>A0A0L0HN97_SPIPD</name>
<dbReference type="InterPro" id="IPR056516">
    <property type="entry name" value="INTS7_N"/>
</dbReference>
<feature type="domain" description="Integrator complex subunit 7 N-terminal" evidence="6">
    <location>
        <begin position="15"/>
        <end position="531"/>
    </location>
</feature>
<protein>
    <recommendedName>
        <fullName evidence="10">Integrator complex subunit 7</fullName>
    </recommendedName>
</protein>
<dbReference type="PANTHER" id="PTHR13322:SF2">
    <property type="entry name" value="INTEGRATOR COMPLEX SUBUNIT 7"/>
    <property type="match status" value="1"/>
</dbReference>
<accession>A0A0L0HN97</accession>
<sequence>MSEGLSLVDPGLQELVALDKAYRSPKLEHKLQSILQYTHFFVKYPSPDLVTSGFLKLAEYWRTSNNIVRQSIFKVFKHSQYALTKITSVDDMLRRIFVVLTSNDPIARALTLRLLAYMSAIVQERIEVHHRVRLLLDSNDPLELEAAIFATDRIASKSRTFAANIMDKLELMVLDPIQNTATTAKVFRIFRHMHHDQQLANLARQSCLRYLRGSNDEDYIITIARTLTVLAKRCIFQIDAQVELLIGYLEQDRRIPLQWSALDCLRTLGKAQGHHFTQENFLYIMKFACSARCSVVRQKGFQVLSVLCGHFDLLLRLFHSPGGGNTISQQVSLSDIESIMSQGDASSVYAARTLCKMYTFAQTHLSVNGIEIGFISDVDHATVRQLLNKLASMSTNVSASEFRYTAETLVQLSRLRDGPEVWNAMLSASQKNPLVLTKLFNLILRMLSQQTDSDHHSVNTLISMAIVYLSVLPARTVAAALRVALRCGQIPPSRQPDFASTITPLLIRSKEGVQGYWHLYGIGREAVCAGHYGLAHDIFKELVLQVTSESVGFWIRSLEHVAQAGIYINALLESATNIEVFHKLVDSLRSSSTAIKSLAASQGSRAFQYDLLILHATTLEATQGVLATLENHSDDRVTQSMKWSTFKETFDTCSRGYSCLAESFVDIDDASLDVLDSWAVFCVFMTELTGQFVARTGLFEAGAPEISPSRLYLMMYAQPVSSTRTGSRLPPHLADVLRGIEDESHMQVKDVGRRISQVLRETLLIPSYFFVTRPSVTVQVTVTPNWRNGVRRVKTYEDLILKLEGTVKTPANWKLRGHGREIVALEYVTEVVPMVGTKERLPDAFETYPKQHHCPQNVLRANLAKGYFAQLCAVSFTECRNPETREYVVRITCKLVDLVGNVWRSGPVVELPVSLEGPTRDVAGGFI</sequence>
<dbReference type="VEuPathDB" id="FungiDB:SPPG_02996"/>
<keyword evidence="5" id="KW-0539">Nucleus</keyword>
<keyword evidence="9" id="KW-1185">Reference proteome</keyword>
<dbReference type="InterPro" id="IPR056517">
    <property type="entry name" value="INTS7_HB"/>
</dbReference>
<keyword evidence="4" id="KW-0963">Cytoplasm</keyword>
<evidence type="ECO:0000256" key="5">
    <source>
        <dbReference type="ARBA" id="ARBA00023242"/>
    </source>
</evidence>
<dbReference type="Pfam" id="PF24437">
    <property type="entry name" value="INTS7_HB"/>
    <property type="match status" value="1"/>
</dbReference>
<dbReference type="GeneID" id="27686544"/>
<dbReference type="eggNOG" id="KOG1988">
    <property type="taxonomic scope" value="Eukaryota"/>
</dbReference>
<dbReference type="InParanoid" id="A0A0L0HN97"/>
<dbReference type="AlphaFoldDB" id="A0A0L0HN97"/>
<comment type="similarity">
    <text evidence="3">Belongs to the Integrator subunit 7 family.</text>
</comment>
<reference evidence="8 9" key="1">
    <citation type="submission" date="2009-08" db="EMBL/GenBank/DDBJ databases">
        <title>The Genome Sequence of Spizellomyces punctatus strain DAOM BR117.</title>
        <authorList>
            <consortium name="The Broad Institute Genome Sequencing Platform"/>
            <person name="Russ C."/>
            <person name="Cuomo C."/>
            <person name="Shea T."/>
            <person name="Young S.K."/>
            <person name="Zeng Q."/>
            <person name="Koehrsen M."/>
            <person name="Haas B."/>
            <person name="Borodovsky M."/>
            <person name="Guigo R."/>
            <person name="Alvarado L."/>
            <person name="Berlin A."/>
            <person name="Bochicchio J."/>
            <person name="Borenstein D."/>
            <person name="Chapman S."/>
            <person name="Chen Z."/>
            <person name="Engels R."/>
            <person name="Freedman E."/>
            <person name="Gellesch M."/>
            <person name="Goldberg J."/>
            <person name="Griggs A."/>
            <person name="Gujja S."/>
            <person name="Heiman D."/>
            <person name="Hepburn T."/>
            <person name="Howarth C."/>
            <person name="Jen D."/>
            <person name="Larson L."/>
            <person name="Lewis B."/>
            <person name="Mehta T."/>
            <person name="Park D."/>
            <person name="Pearson M."/>
            <person name="Roberts A."/>
            <person name="Saif S."/>
            <person name="Shenoy N."/>
            <person name="Sisk P."/>
            <person name="Stolte C."/>
            <person name="Sykes S."/>
            <person name="Thomson T."/>
            <person name="Walk T."/>
            <person name="White J."/>
            <person name="Yandava C."/>
            <person name="Burger G."/>
            <person name="Gray M.W."/>
            <person name="Holland P.W.H."/>
            <person name="King N."/>
            <person name="Lang F.B.F."/>
            <person name="Roger A.J."/>
            <person name="Ruiz-Trillo I."/>
            <person name="Lander E."/>
            <person name="Nusbaum C."/>
        </authorList>
    </citation>
    <scope>NUCLEOTIDE SEQUENCE [LARGE SCALE GENOMIC DNA]</scope>
    <source>
        <strain evidence="8 9">DAOM BR117</strain>
    </source>
</reference>
<dbReference type="RefSeq" id="XP_016610577.1">
    <property type="nucleotide sequence ID" value="XM_016751280.1"/>
</dbReference>